<dbReference type="SFLD" id="SFLDS00029">
    <property type="entry name" value="Radical_SAM"/>
    <property type="match status" value="1"/>
</dbReference>
<evidence type="ECO:0000313" key="1">
    <source>
        <dbReference type="EMBL" id="QJA86824.1"/>
    </source>
</evidence>
<dbReference type="InterPro" id="IPR007197">
    <property type="entry name" value="rSAM"/>
</dbReference>
<dbReference type="EMBL" id="MT142661">
    <property type="protein sequence ID" value="QJA86824.1"/>
    <property type="molecule type" value="Genomic_DNA"/>
</dbReference>
<dbReference type="InterPro" id="IPR058240">
    <property type="entry name" value="rSAM_sf"/>
</dbReference>
<dbReference type="SUPFAM" id="SSF102114">
    <property type="entry name" value="Radical SAM enzymes"/>
    <property type="match status" value="1"/>
</dbReference>
<organism evidence="1">
    <name type="scientific">viral metagenome</name>
    <dbReference type="NCBI Taxonomy" id="1070528"/>
    <lineage>
        <taxon>unclassified sequences</taxon>
        <taxon>metagenomes</taxon>
        <taxon>organismal metagenomes</taxon>
    </lineage>
</organism>
<proteinExistence type="predicted"/>
<dbReference type="GO" id="GO:0003824">
    <property type="term" value="F:catalytic activity"/>
    <property type="evidence" value="ECO:0007669"/>
    <property type="project" value="InterPro"/>
</dbReference>
<dbReference type="AlphaFoldDB" id="A0A6M3KZI2"/>
<name>A0A6M3KZI2_9ZZZZ</name>
<sequence length="271" mass="31423">MKIIRVFPRKTKATPSDELVRFTTPSFFDEADEIHISVTFSYDLKNAEQLYKDWQHVAPTKIGGVALGDKGAEFIPGKYLKKGYTITSRGCPNKCWFCDVWKREGNIRELEIKDGYNVLDSNLLACSDQHIKKVFEMLKQQKEKSLFTGGLEAARLKDWHIEELLKIKPKRMFFAYDTKDDYEPLQIAGKNLINAGFTIASHTLMCYVLIGYPKDTFVMAEKRLLEAMDIGFTPMAMLYRNKTGETKETWKKFQRLWARAGLIYARKQKFL</sequence>
<reference evidence="1" key="1">
    <citation type="submission" date="2020-03" db="EMBL/GenBank/DDBJ databases">
        <title>The deep terrestrial virosphere.</title>
        <authorList>
            <person name="Holmfeldt K."/>
            <person name="Nilsson E."/>
            <person name="Simone D."/>
            <person name="Lopez-Fernandez M."/>
            <person name="Wu X."/>
            <person name="de Brujin I."/>
            <person name="Lundin D."/>
            <person name="Andersson A."/>
            <person name="Bertilsson S."/>
            <person name="Dopson M."/>
        </authorList>
    </citation>
    <scope>NUCLEOTIDE SEQUENCE</scope>
    <source>
        <strain evidence="1">MM415B03118</strain>
    </source>
</reference>
<protein>
    <recommendedName>
        <fullName evidence="2">Radical SAM superfamily protein</fullName>
    </recommendedName>
</protein>
<evidence type="ECO:0008006" key="2">
    <source>
        <dbReference type="Google" id="ProtNLM"/>
    </source>
</evidence>
<accession>A0A6M3KZI2</accession>
<dbReference type="GO" id="GO:0051536">
    <property type="term" value="F:iron-sulfur cluster binding"/>
    <property type="evidence" value="ECO:0007669"/>
    <property type="project" value="InterPro"/>
</dbReference>
<gene>
    <name evidence="1" type="ORF">MM415B03118_0010</name>
</gene>